<dbReference type="GO" id="GO:0022857">
    <property type="term" value="F:transmembrane transporter activity"/>
    <property type="evidence" value="ECO:0007669"/>
    <property type="project" value="InterPro"/>
</dbReference>
<keyword evidence="3 6" id="KW-0812">Transmembrane</keyword>
<evidence type="ECO:0000256" key="6">
    <source>
        <dbReference type="SAM" id="Phobius"/>
    </source>
</evidence>
<evidence type="ECO:0000256" key="4">
    <source>
        <dbReference type="ARBA" id="ARBA00022989"/>
    </source>
</evidence>
<dbReference type="PANTHER" id="PTHR30558">
    <property type="entry name" value="EXBD MEMBRANE COMPONENT OF PMF-DRIVEN MACROMOLECULE IMPORT SYSTEM"/>
    <property type="match status" value="1"/>
</dbReference>
<comment type="caution">
    <text evidence="7">The sequence shown here is derived from an EMBL/GenBank/DDBJ whole genome shotgun (WGS) entry which is preliminary data.</text>
</comment>
<comment type="subcellular location">
    <subcellularLocation>
        <location evidence="1">Cell membrane</location>
        <topology evidence="1">Single-pass membrane protein</topology>
    </subcellularLocation>
</comment>
<keyword evidence="2" id="KW-1003">Cell membrane</keyword>
<name>A0A0F9M2S2_9ZZZZ</name>
<protein>
    <recommendedName>
        <fullName evidence="8">Biopolymer transport protein ExbD/TolR</fullName>
    </recommendedName>
</protein>
<evidence type="ECO:0008006" key="8">
    <source>
        <dbReference type="Google" id="ProtNLM"/>
    </source>
</evidence>
<evidence type="ECO:0000313" key="7">
    <source>
        <dbReference type="EMBL" id="KKM70935.1"/>
    </source>
</evidence>
<reference evidence="7" key="1">
    <citation type="journal article" date="2015" name="Nature">
        <title>Complex archaea that bridge the gap between prokaryotes and eukaryotes.</title>
        <authorList>
            <person name="Spang A."/>
            <person name="Saw J.H."/>
            <person name="Jorgensen S.L."/>
            <person name="Zaremba-Niedzwiedzka K."/>
            <person name="Martijn J."/>
            <person name="Lind A.E."/>
            <person name="van Eijk R."/>
            <person name="Schleper C."/>
            <person name="Guy L."/>
            <person name="Ettema T.J."/>
        </authorList>
    </citation>
    <scope>NUCLEOTIDE SEQUENCE</scope>
</reference>
<feature type="transmembrane region" description="Helical" evidence="6">
    <location>
        <begin position="12"/>
        <end position="32"/>
    </location>
</feature>
<organism evidence="7">
    <name type="scientific">marine sediment metagenome</name>
    <dbReference type="NCBI Taxonomy" id="412755"/>
    <lineage>
        <taxon>unclassified sequences</taxon>
        <taxon>metagenomes</taxon>
        <taxon>ecological metagenomes</taxon>
    </lineage>
</organism>
<dbReference type="AlphaFoldDB" id="A0A0F9M2S2"/>
<evidence type="ECO:0000256" key="2">
    <source>
        <dbReference type="ARBA" id="ARBA00022475"/>
    </source>
</evidence>
<evidence type="ECO:0000256" key="5">
    <source>
        <dbReference type="ARBA" id="ARBA00023136"/>
    </source>
</evidence>
<dbReference type="PANTHER" id="PTHR30558:SF3">
    <property type="entry name" value="BIOPOLYMER TRANSPORT PROTEIN EXBD-RELATED"/>
    <property type="match status" value="1"/>
</dbReference>
<keyword evidence="5 6" id="KW-0472">Membrane</keyword>
<gene>
    <name evidence="7" type="ORF">LCGC14_1435690</name>
</gene>
<sequence length="130" mass="14392">MLLNTEPVSRKRAISLTPLIDVVFILLLFFMLSSTFIQWRQIDVSAATESTSDTAEKRIVTLLSDEGQYRLDGKSYSMLDSKLTAELIKQDPSALYLIEVKSGIKTQTMIDLLDAFKQAGAKSVSLSGVN</sequence>
<accession>A0A0F9M2S2</accession>
<dbReference type="InterPro" id="IPR003400">
    <property type="entry name" value="ExbD"/>
</dbReference>
<keyword evidence="4 6" id="KW-1133">Transmembrane helix</keyword>
<dbReference type="EMBL" id="LAZR01009723">
    <property type="protein sequence ID" value="KKM70935.1"/>
    <property type="molecule type" value="Genomic_DNA"/>
</dbReference>
<dbReference type="Pfam" id="PF02472">
    <property type="entry name" value="ExbD"/>
    <property type="match status" value="1"/>
</dbReference>
<dbReference type="GO" id="GO:0005886">
    <property type="term" value="C:plasma membrane"/>
    <property type="evidence" value="ECO:0007669"/>
    <property type="project" value="UniProtKB-SubCell"/>
</dbReference>
<evidence type="ECO:0000256" key="1">
    <source>
        <dbReference type="ARBA" id="ARBA00004162"/>
    </source>
</evidence>
<evidence type="ECO:0000256" key="3">
    <source>
        <dbReference type="ARBA" id="ARBA00022692"/>
    </source>
</evidence>
<proteinExistence type="predicted"/>